<sequence>MPQFLALLFALGFVAACYGAYVGFSGRALHSDYYGKDVPDHVKLDPKRRTEANRSLALWCTVGALLCLPPIALIVTRLMNELDPALTTGQLVFLAFYGCVVATVGSYPLEKIRRLKS</sequence>
<dbReference type="AlphaFoldDB" id="A0A916XJG4"/>
<feature type="transmembrane region" description="Helical" evidence="1">
    <location>
        <begin position="91"/>
        <end position="109"/>
    </location>
</feature>
<accession>A0A916XJG4</accession>
<reference evidence="2" key="1">
    <citation type="journal article" date="2014" name="Int. J. Syst. Evol. Microbiol.">
        <title>Complete genome sequence of Corynebacterium casei LMG S-19264T (=DSM 44701T), isolated from a smear-ripened cheese.</title>
        <authorList>
            <consortium name="US DOE Joint Genome Institute (JGI-PGF)"/>
            <person name="Walter F."/>
            <person name="Albersmeier A."/>
            <person name="Kalinowski J."/>
            <person name="Ruckert C."/>
        </authorList>
    </citation>
    <scope>NUCLEOTIDE SEQUENCE</scope>
    <source>
        <strain evidence="2">CGMCC 1.15478</strain>
    </source>
</reference>
<comment type="caution">
    <text evidence="2">The sequence shown here is derived from an EMBL/GenBank/DDBJ whole genome shotgun (WGS) entry which is preliminary data.</text>
</comment>
<feature type="transmembrane region" description="Helical" evidence="1">
    <location>
        <begin position="56"/>
        <end position="79"/>
    </location>
</feature>
<evidence type="ECO:0000313" key="2">
    <source>
        <dbReference type="EMBL" id="GGC76600.1"/>
    </source>
</evidence>
<dbReference type="EMBL" id="BMJH01000004">
    <property type="protein sequence ID" value="GGC76600.1"/>
    <property type="molecule type" value="Genomic_DNA"/>
</dbReference>
<gene>
    <name evidence="2" type="ORF">GCM10011410_32350</name>
</gene>
<keyword evidence="3" id="KW-1185">Reference proteome</keyword>
<dbReference type="Proteomes" id="UP000641514">
    <property type="component" value="Unassembled WGS sequence"/>
</dbReference>
<organism evidence="2 3">
    <name type="scientific">Hoyosella rhizosphaerae</name>
    <dbReference type="NCBI Taxonomy" id="1755582"/>
    <lineage>
        <taxon>Bacteria</taxon>
        <taxon>Bacillati</taxon>
        <taxon>Actinomycetota</taxon>
        <taxon>Actinomycetes</taxon>
        <taxon>Mycobacteriales</taxon>
        <taxon>Hoyosellaceae</taxon>
        <taxon>Hoyosella</taxon>
    </lineage>
</organism>
<reference evidence="2" key="2">
    <citation type="submission" date="2020-09" db="EMBL/GenBank/DDBJ databases">
        <authorList>
            <person name="Sun Q."/>
            <person name="Zhou Y."/>
        </authorList>
    </citation>
    <scope>NUCLEOTIDE SEQUENCE</scope>
    <source>
        <strain evidence="2">CGMCC 1.15478</strain>
    </source>
</reference>
<keyword evidence="1" id="KW-1133">Transmembrane helix</keyword>
<protein>
    <submittedName>
        <fullName evidence="2">Uncharacterized protein</fullName>
    </submittedName>
</protein>
<name>A0A916XJG4_9ACTN</name>
<evidence type="ECO:0000256" key="1">
    <source>
        <dbReference type="SAM" id="Phobius"/>
    </source>
</evidence>
<keyword evidence="1" id="KW-0472">Membrane</keyword>
<keyword evidence="1" id="KW-0812">Transmembrane</keyword>
<evidence type="ECO:0000313" key="3">
    <source>
        <dbReference type="Proteomes" id="UP000641514"/>
    </source>
</evidence>
<proteinExistence type="predicted"/>